<accession>A0A7R8W5L9</accession>
<gene>
    <name evidence="1" type="ORF">CTOB1V02_LOCUS2806</name>
</gene>
<reference evidence="1" key="1">
    <citation type="submission" date="2020-11" db="EMBL/GenBank/DDBJ databases">
        <authorList>
            <person name="Tran Van P."/>
        </authorList>
    </citation>
    <scope>NUCLEOTIDE SEQUENCE</scope>
</reference>
<proteinExistence type="predicted"/>
<dbReference type="Pfam" id="PF00293">
    <property type="entry name" value="NUDIX"/>
    <property type="match status" value="1"/>
</dbReference>
<protein>
    <submittedName>
        <fullName evidence="1">Uncharacterized protein</fullName>
    </submittedName>
</protein>
<dbReference type="PANTHER" id="PTHR13030">
    <property type="entry name" value="NUDIX HYDROLASE"/>
    <property type="match status" value="1"/>
</dbReference>
<dbReference type="FunFam" id="3.90.79.10:FF:000021">
    <property type="entry name" value="ADP-ribose pyrophosphatase, mitochondrial isoform X1"/>
    <property type="match status" value="1"/>
</dbReference>
<dbReference type="SUPFAM" id="SSF55811">
    <property type="entry name" value="Nudix"/>
    <property type="match status" value="1"/>
</dbReference>
<dbReference type="CDD" id="cd03670">
    <property type="entry name" value="NUDIX_ADPRase_Nudt9"/>
    <property type="match status" value="1"/>
</dbReference>
<dbReference type="Gene3D" id="3.90.79.10">
    <property type="entry name" value="Nucleoside Triphosphate Pyrophosphohydrolase"/>
    <property type="match status" value="1"/>
</dbReference>
<dbReference type="PROSITE" id="PS51462">
    <property type="entry name" value="NUDIX"/>
    <property type="match status" value="1"/>
</dbReference>
<dbReference type="AlphaFoldDB" id="A0A7R8W5L9"/>
<organism evidence="1">
    <name type="scientific">Cyprideis torosa</name>
    <dbReference type="NCBI Taxonomy" id="163714"/>
    <lineage>
        <taxon>Eukaryota</taxon>
        <taxon>Metazoa</taxon>
        <taxon>Ecdysozoa</taxon>
        <taxon>Arthropoda</taxon>
        <taxon>Crustacea</taxon>
        <taxon>Oligostraca</taxon>
        <taxon>Ostracoda</taxon>
        <taxon>Podocopa</taxon>
        <taxon>Podocopida</taxon>
        <taxon>Cytherocopina</taxon>
        <taxon>Cytheroidea</taxon>
        <taxon>Cytherideidae</taxon>
        <taxon>Cyprideis</taxon>
    </lineage>
</organism>
<dbReference type="GO" id="GO:0047631">
    <property type="term" value="F:ADP-ribose diphosphatase activity"/>
    <property type="evidence" value="ECO:0007669"/>
    <property type="project" value="InterPro"/>
</dbReference>
<dbReference type="EMBL" id="OB660451">
    <property type="protein sequence ID" value="CAD7224854.1"/>
    <property type="molecule type" value="Genomic_DNA"/>
</dbReference>
<dbReference type="PANTHER" id="PTHR13030:SF8">
    <property type="entry name" value="ADP-RIBOSE PYROPHOSPHATASE, MITOCHONDRIAL"/>
    <property type="match status" value="1"/>
</dbReference>
<evidence type="ECO:0000313" key="1">
    <source>
        <dbReference type="EMBL" id="CAD7224854.1"/>
    </source>
</evidence>
<name>A0A7R8W5L9_9CRUS</name>
<dbReference type="OrthoDB" id="9972248at2759"/>
<dbReference type="InterPro" id="IPR015797">
    <property type="entry name" value="NUDIX_hydrolase-like_dom_sf"/>
</dbReference>
<dbReference type="InterPro" id="IPR000086">
    <property type="entry name" value="NUDIX_hydrolase_dom"/>
</dbReference>
<dbReference type="InterPro" id="IPR039989">
    <property type="entry name" value="NUDT9"/>
</dbReference>
<sequence length="185" mass="20564">MKGRGRLGRWGPNHAADPIVTMWKRDEESGEIVCRESDGKGVLMFVAIQRTDTGEWAIPGGMVDPGELISSTLKREFLEEALDSTSASKQRIQEIEAQLDEFFSAGGQEVYRGYVDDPRNTDNAWMETVAVNFHDETGEVVGNLKFEAGSDAGHASWIEIESDLSLYASHKDFIMKVARRHNASV</sequence>